<gene>
    <name evidence="1" type="ORF">Cboi01_000093400</name>
</gene>
<reference evidence="1" key="1">
    <citation type="submission" date="2023-04" db="EMBL/GenBank/DDBJ databases">
        <title>Candida boidinii NBRC 1967.</title>
        <authorList>
            <person name="Ichikawa N."/>
            <person name="Sato H."/>
            <person name="Tonouchi N."/>
        </authorList>
    </citation>
    <scope>NUCLEOTIDE SEQUENCE</scope>
    <source>
        <strain evidence="1">NBRC 1967</strain>
    </source>
</reference>
<keyword evidence="2" id="KW-1185">Reference proteome</keyword>
<protein>
    <submittedName>
        <fullName evidence="1">Unnamed protein product</fullName>
    </submittedName>
</protein>
<evidence type="ECO:0000313" key="2">
    <source>
        <dbReference type="Proteomes" id="UP001165101"/>
    </source>
</evidence>
<proteinExistence type="predicted"/>
<organism evidence="1 2">
    <name type="scientific">Candida boidinii</name>
    <name type="common">Yeast</name>
    <dbReference type="NCBI Taxonomy" id="5477"/>
    <lineage>
        <taxon>Eukaryota</taxon>
        <taxon>Fungi</taxon>
        <taxon>Dikarya</taxon>
        <taxon>Ascomycota</taxon>
        <taxon>Saccharomycotina</taxon>
        <taxon>Pichiomycetes</taxon>
        <taxon>Pichiales</taxon>
        <taxon>Pichiaceae</taxon>
        <taxon>Ogataea</taxon>
        <taxon>Ogataea/Candida clade</taxon>
    </lineage>
</organism>
<comment type="caution">
    <text evidence="1">The sequence shown here is derived from an EMBL/GenBank/DDBJ whole genome shotgun (WGS) entry which is preliminary data.</text>
</comment>
<name>A0ACB5THQ0_CANBO</name>
<sequence>MLGYVPGLIHSWYIIAKYPDIDYVVLDEEQRIQSTYPPTTAYMAQQQPQPQPQPQPYIPQQQQQHRGTYFDHPEPFKTSGQQHHTNVLDGPLSPLSRAPMTAPPSSNSNLGSSSNNNNNYGSLMDTNTDNNDDDEQQPVEAPPSYENVMNETSKQFR</sequence>
<dbReference type="EMBL" id="BSXV01000300">
    <property type="protein sequence ID" value="GME88501.1"/>
    <property type="molecule type" value="Genomic_DNA"/>
</dbReference>
<accession>A0ACB5THQ0</accession>
<dbReference type="Proteomes" id="UP001165101">
    <property type="component" value="Unassembled WGS sequence"/>
</dbReference>
<evidence type="ECO:0000313" key="1">
    <source>
        <dbReference type="EMBL" id="GME88501.1"/>
    </source>
</evidence>